<organism evidence="2 3">
    <name type="scientific">Zobellia uliginosa</name>
    <dbReference type="NCBI Taxonomy" id="143224"/>
    <lineage>
        <taxon>Bacteria</taxon>
        <taxon>Pseudomonadati</taxon>
        <taxon>Bacteroidota</taxon>
        <taxon>Flavobacteriia</taxon>
        <taxon>Flavobacteriales</taxon>
        <taxon>Flavobacteriaceae</taxon>
        <taxon>Zobellia</taxon>
    </lineage>
</organism>
<proteinExistence type="predicted"/>
<keyword evidence="1" id="KW-1133">Transmembrane helix</keyword>
<keyword evidence="3" id="KW-1185">Reference proteome</keyword>
<comment type="caution">
    <text evidence="2">The sequence shown here is derived from an EMBL/GenBank/DDBJ whole genome shotgun (WGS) entry which is preliminary data.</text>
</comment>
<protein>
    <recommendedName>
        <fullName evidence="4">MFS transporter</fullName>
    </recommendedName>
</protein>
<sequence length="156" mass="17308">MDPNPSASLKTLSIIHLALVGGIAVFGVVTYLNNGSFIANADPNDIYIYVVPVVGALGYFLSQFLFKKQLQNIDKNDSLSLKLGKYQSASITKYALLEGPAFLSIFAYNLSGNALFLVVAIFLVVYLYMQKPSERKFTEEVPLSLEDKKQFNNQKK</sequence>
<feature type="transmembrane region" description="Helical" evidence="1">
    <location>
        <begin position="46"/>
        <end position="66"/>
    </location>
</feature>
<evidence type="ECO:0000256" key="1">
    <source>
        <dbReference type="SAM" id="Phobius"/>
    </source>
</evidence>
<gene>
    <name evidence="2" type="ORF">SAMN05421766_103317</name>
</gene>
<name>A0ABY1KR75_9FLAO</name>
<reference evidence="2 3" key="1">
    <citation type="submission" date="2017-01" db="EMBL/GenBank/DDBJ databases">
        <authorList>
            <person name="Varghese N."/>
            <person name="Submissions S."/>
        </authorList>
    </citation>
    <scope>NUCLEOTIDE SEQUENCE [LARGE SCALE GENOMIC DNA]</scope>
    <source>
        <strain evidence="2 3">DSM 2061</strain>
    </source>
</reference>
<evidence type="ECO:0000313" key="3">
    <source>
        <dbReference type="Proteomes" id="UP000185728"/>
    </source>
</evidence>
<evidence type="ECO:0000313" key="2">
    <source>
        <dbReference type="EMBL" id="SIS67780.1"/>
    </source>
</evidence>
<keyword evidence="1" id="KW-0472">Membrane</keyword>
<feature type="transmembrane region" description="Helical" evidence="1">
    <location>
        <begin position="12"/>
        <end position="34"/>
    </location>
</feature>
<dbReference type="EMBL" id="FTOB01000003">
    <property type="protein sequence ID" value="SIS67780.1"/>
    <property type="molecule type" value="Genomic_DNA"/>
</dbReference>
<evidence type="ECO:0008006" key="4">
    <source>
        <dbReference type="Google" id="ProtNLM"/>
    </source>
</evidence>
<keyword evidence="1" id="KW-0812">Transmembrane</keyword>
<feature type="transmembrane region" description="Helical" evidence="1">
    <location>
        <begin position="105"/>
        <end position="128"/>
    </location>
</feature>
<dbReference type="Proteomes" id="UP000185728">
    <property type="component" value="Unassembled WGS sequence"/>
</dbReference>
<accession>A0ABY1KR75</accession>
<dbReference type="RefSeq" id="WP_076455101.1">
    <property type="nucleotide sequence ID" value="NZ_FTOB01000003.1"/>
</dbReference>